<evidence type="ECO:0000313" key="9">
    <source>
        <dbReference type="Proteomes" id="UP000660680"/>
    </source>
</evidence>
<evidence type="ECO:0000256" key="3">
    <source>
        <dbReference type="ARBA" id="ARBA00022692"/>
    </source>
</evidence>
<feature type="transmembrane region" description="Helical" evidence="6">
    <location>
        <begin position="85"/>
        <end position="104"/>
    </location>
</feature>
<evidence type="ECO:0000256" key="1">
    <source>
        <dbReference type="ARBA" id="ARBA00004162"/>
    </source>
</evidence>
<protein>
    <submittedName>
        <fullName evidence="8">PspC family transcriptional regulator</fullName>
    </submittedName>
</protein>
<evidence type="ECO:0000256" key="2">
    <source>
        <dbReference type="ARBA" id="ARBA00022475"/>
    </source>
</evidence>
<organism evidence="8 9">
    <name type="scientific">Actinokineospora fastidiosa</name>
    <dbReference type="NCBI Taxonomy" id="1816"/>
    <lineage>
        <taxon>Bacteria</taxon>
        <taxon>Bacillati</taxon>
        <taxon>Actinomycetota</taxon>
        <taxon>Actinomycetes</taxon>
        <taxon>Pseudonocardiales</taxon>
        <taxon>Pseudonocardiaceae</taxon>
        <taxon>Actinokineospora</taxon>
    </lineage>
</organism>
<dbReference type="Proteomes" id="UP000660680">
    <property type="component" value="Unassembled WGS sequence"/>
</dbReference>
<proteinExistence type="predicted"/>
<comment type="subcellular location">
    <subcellularLocation>
        <location evidence="1">Cell membrane</location>
        <topology evidence="1">Single-pass membrane protein</topology>
    </subcellularLocation>
</comment>
<feature type="transmembrane region" description="Helical" evidence="6">
    <location>
        <begin position="42"/>
        <end position="65"/>
    </location>
</feature>
<gene>
    <name evidence="8" type="ORF">GCM10010171_15980</name>
</gene>
<keyword evidence="3 6" id="KW-0812">Transmembrane</keyword>
<feature type="transmembrane region" description="Helical" evidence="6">
    <location>
        <begin position="110"/>
        <end position="127"/>
    </location>
</feature>
<dbReference type="AlphaFoldDB" id="A0A918G912"/>
<evidence type="ECO:0000256" key="5">
    <source>
        <dbReference type="ARBA" id="ARBA00023136"/>
    </source>
</evidence>
<evidence type="ECO:0000256" key="6">
    <source>
        <dbReference type="SAM" id="Phobius"/>
    </source>
</evidence>
<feature type="transmembrane region" description="Helical" evidence="6">
    <location>
        <begin position="248"/>
        <end position="268"/>
    </location>
</feature>
<dbReference type="EMBL" id="BMRB01000001">
    <property type="protein sequence ID" value="GGS23667.1"/>
    <property type="molecule type" value="Genomic_DNA"/>
</dbReference>
<reference evidence="8" key="1">
    <citation type="journal article" date="2014" name="Int. J. Syst. Evol. Microbiol.">
        <title>Complete genome sequence of Corynebacterium casei LMG S-19264T (=DSM 44701T), isolated from a smear-ripened cheese.</title>
        <authorList>
            <consortium name="US DOE Joint Genome Institute (JGI-PGF)"/>
            <person name="Walter F."/>
            <person name="Albersmeier A."/>
            <person name="Kalinowski J."/>
            <person name="Ruckert C."/>
        </authorList>
    </citation>
    <scope>NUCLEOTIDE SEQUENCE</scope>
    <source>
        <strain evidence="8">JCM 3276</strain>
    </source>
</reference>
<keyword evidence="5 6" id="KW-0472">Membrane</keyword>
<name>A0A918G912_9PSEU</name>
<comment type="caution">
    <text evidence="8">The sequence shown here is derived from an EMBL/GenBank/DDBJ whole genome shotgun (WGS) entry which is preliminary data.</text>
</comment>
<accession>A0A918G912</accession>
<sequence length="418" mass="43732">MEDTVKDMWATRPRRPRRGRKVAGVAAGIGQRYGIDPVVPRVLFAVLTFYGGAGLLFYVLGWLLLPEEDDEVSPVEALAGKGRSATSPFFTVVLCASLIPLFAWFLDKDFGGFFGLVACAVLVYALHRGRAHLGRVPEPPAQSAPEHPSAVDYAAHTVPVYVPEPPMSSPVQPELADQAPRTTPPEWDPLGAAPFAWDLPEPSRPEPEAERPVPAKRSKAGLVTVGVSLLAVGGLVLAGPTLGDWVSVPHVIGVVLGIVGIGMFLGSFRRGGRGLIGLAAPLAALGIAMTVVWPDGFEGGGMGDLRAQPTTLAQVQPEYVRNVGSVELDLTALTEKTGTVKTRAAIDVGDVTVVVPATADVVVRCEAGLGDVRCLTEGRGGSSPMVDVTDYGPDGPGGLRIELHAEATGPGSVEVTRG</sequence>
<dbReference type="GO" id="GO:0005886">
    <property type="term" value="C:plasma membrane"/>
    <property type="evidence" value="ECO:0007669"/>
    <property type="project" value="UniProtKB-SubCell"/>
</dbReference>
<dbReference type="InterPro" id="IPR007168">
    <property type="entry name" value="Phageshock_PspC_N"/>
</dbReference>
<keyword evidence="4 6" id="KW-1133">Transmembrane helix</keyword>
<dbReference type="Pfam" id="PF04024">
    <property type="entry name" value="PspC"/>
    <property type="match status" value="1"/>
</dbReference>
<keyword evidence="2" id="KW-1003">Cell membrane</keyword>
<reference evidence="8" key="2">
    <citation type="submission" date="2020-09" db="EMBL/GenBank/DDBJ databases">
        <authorList>
            <person name="Sun Q."/>
            <person name="Ohkuma M."/>
        </authorList>
    </citation>
    <scope>NUCLEOTIDE SEQUENCE</scope>
    <source>
        <strain evidence="8">JCM 3276</strain>
    </source>
</reference>
<dbReference type="InterPro" id="IPR052027">
    <property type="entry name" value="PspC"/>
</dbReference>
<keyword evidence="9" id="KW-1185">Reference proteome</keyword>
<feature type="domain" description="Phage shock protein PspC N-terminal" evidence="7">
    <location>
        <begin position="12"/>
        <end position="68"/>
    </location>
</feature>
<evidence type="ECO:0000259" key="7">
    <source>
        <dbReference type="Pfam" id="PF04024"/>
    </source>
</evidence>
<evidence type="ECO:0000313" key="8">
    <source>
        <dbReference type="EMBL" id="GGS23667.1"/>
    </source>
</evidence>
<evidence type="ECO:0000256" key="4">
    <source>
        <dbReference type="ARBA" id="ARBA00022989"/>
    </source>
</evidence>
<dbReference type="PANTHER" id="PTHR33885:SF3">
    <property type="entry name" value="PHAGE SHOCK PROTEIN C"/>
    <property type="match status" value="1"/>
</dbReference>
<feature type="transmembrane region" description="Helical" evidence="6">
    <location>
        <begin position="275"/>
        <end position="293"/>
    </location>
</feature>
<feature type="transmembrane region" description="Helical" evidence="6">
    <location>
        <begin position="220"/>
        <end position="242"/>
    </location>
</feature>
<dbReference type="PANTHER" id="PTHR33885">
    <property type="entry name" value="PHAGE SHOCK PROTEIN C"/>
    <property type="match status" value="1"/>
</dbReference>